<dbReference type="AlphaFoldDB" id="A0A0A9EM23"/>
<evidence type="ECO:0000313" key="1">
    <source>
        <dbReference type="EMBL" id="JAE00049.1"/>
    </source>
</evidence>
<accession>A0A0A9EM23</accession>
<dbReference type="EMBL" id="GBRH01197847">
    <property type="protein sequence ID" value="JAE00049.1"/>
    <property type="molecule type" value="Transcribed_RNA"/>
</dbReference>
<proteinExistence type="predicted"/>
<sequence>MTLCLCLKLQLTPCHLQKLVVVFHEARTSHWLLRLALNASKVSPSVLLSNVLVDA</sequence>
<name>A0A0A9EM23_ARUDO</name>
<protein>
    <submittedName>
        <fullName evidence="1">Uncharacterized protein</fullName>
    </submittedName>
</protein>
<organism evidence="1">
    <name type="scientific">Arundo donax</name>
    <name type="common">Giant reed</name>
    <name type="synonym">Donax arundinaceus</name>
    <dbReference type="NCBI Taxonomy" id="35708"/>
    <lineage>
        <taxon>Eukaryota</taxon>
        <taxon>Viridiplantae</taxon>
        <taxon>Streptophyta</taxon>
        <taxon>Embryophyta</taxon>
        <taxon>Tracheophyta</taxon>
        <taxon>Spermatophyta</taxon>
        <taxon>Magnoliopsida</taxon>
        <taxon>Liliopsida</taxon>
        <taxon>Poales</taxon>
        <taxon>Poaceae</taxon>
        <taxon>PACMAD clade</taxon>
        <taxon>Arundinoideae</taxon>
        <taxon>Arundineae</taxon>
        <taxon>Arundo</taxon>
    </lineage>
</organism>
<reference evidence="1" key="1">
    <citation type="submission" date="2014-09" db="EMBL/GenBank/DDBJ databases">
        <authorList>
            <person name="Magalhaes I.L.F."/>
            <person name="Oliveira U."/>
            <person name="Santos F.R."/>
            <person name="Vidigal T.H.D.A."/>
            <person name="Brescovit A.D."/>
            <person name="Santos A.J."/>
        </authorList>
    </citation>
    <scope>NUCLEOTIDE SEQUENCE</scope>
    <source>
        <tissue evidence="1">Shoot tissue taken approximately 20 cm above the soil surface</tissue>
    </source>
</reference>
<reference evidence="1" key="2">
    <citation type="journal article" date="2015" name="Data Brief">
        <title>Shoot transcriptome of the giant reed, Arundo donax.</title>
        <authorList>
            <person name="Barrero R.A."/>
            <person name="Guerrero F.D."/>
            <person name="Moolhuijzen P."/>
            <person name="Goolsby J.A."/>
            <person name="Tidwell J."/>
            <person name="Bellgard S.E."/>
            <person name="Bellgard M.I."/>
        </authorList>
    </citation>
    <scope>NUCLEOTIDE SEQUENCE</scope>
    <source>
        <tissue evidence="1">Shoot tissue taken approximately 20 cm above the soil surface</tissue>
    </source>
</reference>